<keyword evidence="2" id="KW-0472">Membrane</keyword>
<keyword evidence="5" id="KW-1185">Reference proteome</keyword>
<gene>
    <name evidence="4" type="ORF">RRG08_036036</name>
</gene>
<evidence type="ECO:0000313" key="4">
    <source>
        <dbReference type="EMBL" id="KAK3789743.1"/>
    </source>
</evidence>
<feature type="compositionally biased region" description="Acidic residues" evidence="1">
    <location>
        <begin position="196"/>
        <end position="205"/>
    </location>
</feature>
<feature type="region of interest" description="Disordered" evidence="1">
    <location>
        <begin position="287"/>
        <end position="306"/>
    </location>
</feature>
<feature type="transmembrane region" description="Helical" evidence="2">
    <location>
        <begin position="228"/>
        <end position="250"/>
    </location>
</feature>
<comment type="caution">
    <text evidence="4">The sequence shown here is derived from an EMBL/GenBank/DDBJ whole genome shotgun (WGS) entry which is preliminary data.</text>
</comment>
<evidence type="ECO:0000313" key="5">
    <source>
        <dbReference type="Proteomes" id="UP001283361"/>
    </source>
</evidence>
<proteinExistence type="predicted"/>
<keyword evidence="2" id="KW-1133">Transmembrane helix</keyword>
<keyword evidence="2" id="KW-0812">Transmembrane</keyword>
<reference evidence="4" key="1">
    <citation type="journal article" date="2023" name="G3 (Bethesda)">
        <title>A reference genome for the long-term kleptoplast-retaining sea slug Elysia crispata morphotype clarki.</title>
        <authorList>
            <person name="Eastman K.E."/>
            <person name="Pendleton A.L."/>
            <person name="Shaikh M.A."/>
            <person name="Suttiyut T."/>
            <person name="Ogas R."/>
            <person name="Tomko P."/>
            <person name="Gavelis G."/>
            <person name="Widhalm J.R."/>
            <person name="Wisecaver J.H."/>
        </authorList>
    </citation>
    <scope>NUCLEOTIDE SEQUENCE</scope>
    <source>
        <strain evidence="4">ECLA1</strain>
    </source>
</reference>
<feature type="compositionally biased region" description="Low complexity" evidence="1">
    <location>
        <begin position="288"/>
        <end position="297"/>
    </location>
</feature>
<accession>A0AAE1AL95</accession>
<sequence length="370" mass="41047">MFNRDVPQHLLLLLGFAQFWSMSHLAQLKNDSACYGTFNGYLNLVCEPGEHVEVSSTMYGVKPRSLECRRFATMNHQQPECCQPGPDDCVVYPPPGGPMKCPLHVPTCNLVADWVNTFTDCDQSVFPLTTNYMSVFYTCEKDDPVLDRTTDFSSNKPPKETDKTTPDSAQMATSLAPALSTEAGGGERSRLVPDAGLEETEDTEDNTTFSVMLSSENHSSDVELSDSMVAAVVGGSIGMCLTLVLFIFYWGRKKRLRIVSNKQPTVWDYLLTNTFTVRGYNGYDHFSSKSTRSSASSEGDGGSPVIRKNMWLPNIIQSSEELQDDAVSNYDNTNYKVPKVEVHPGATPSPYAILNLESLNSNRQRDNHEV</sequence>
<feature type="chain" id="PRO_5041914721" evidence="3">
    <location>
        <begin position="26"/>
        <end position="370"/>
    </location>
</feature>
<dbReference type="CDD" id="cd22823">
    <property type="entry name" value="Gal_Rha_Lectin"/>
    <property type="match status" value="1"/>
</dbReference>
<dbReference type="EMBL" id="JAWDGP010001628">
    <property type="protein sequence ID" value="KAK3789743.1"/>
    <property type="molecule type" value="Genomic_DNA"/>
</dbReference>
<dbReference type="AlphaFoldDB" id="A0AAE1AL95"/>
<evidence type="ECO:0000256" key="1">
    <source>
        <dbReference type="SAM" id="MobiDB-lite"/>
    </source>
</evidence>
<name>A0AAE1AL95_9GAST</name>
<evidence type="ECO:0000256" key="3">
    <source>
        <dbReference type="SAM" id="SignalP"/>
    </source>
</evidence>
<organism evidence="4 5">
    <name type="scientific">Elysia crispata</name>
    <name type="common">lettuce slug</name>
    <dbReference type="NCBI Taxonomy" id="231223"/>
    <lineage>
        <taxon>Eukaryota</taxon>
        <taxon>Metazoa</taxon>
        <taxon>Spiralia</taxon>
        <taxon>Lophotrochozoa</taxon>
        <taxon>Mollusca</taxon>
        <taxon>Gastropoda</taxon>
        <taxon>Heterobranchia</taxon>
        <taxon>Euthyneura</taxon>
        <taxon>Panpulmonata</taxon>
        <taxon>Sacoglossa</taxon>
        <taxon>Placobranchoidea</taxon>
        <taxon>Plakobranchidae</taxon>
        <taxon>Elysia</taxon>
    </lineage>
</organism>
<protein>
    <submittedName>
        <fullName evidence="4">Uncharacterized protein</fullName>
    </submittedName>
</protein>
<feature type="signal peptide" evidence="3">
    <location>
        <begin position="1"/>
        <end position="25"/>
    </location>
</feature>
<evidence type="ECO:0000256" key="2">
    <source>
        <dbReference type="SAM" id="Phobius"/>
    </source>
</evidence>
<dbReference type="Proteomes" id="UP001283361">
    <property type="component" value="Unassembled WGS sequence"/>
</dbReference>
<feature type="region of interest" description="Disordered" evidence="1">
    <location>
        <begin position="147"/>
        <end position="206"/>
    </location>
</feature>
<keyword evidence="3" id="KW-0732">Signal</keyword>